<proteinExistence type="predicted"/>
<reference evidence="2 3" key="1">
    <citation type="submission" date="2023-07" db="EMBL/GenBank/DDBJ databases">
        <title>Genomic Encyclopedia of Type Strains, Phase IV (KMG-IV): sequencing the most valuable type-strain genomes for metagenomic binning, comparative biology and taxonomic classification.</title>
        <authorList>
            <person name="Goeker M."/>
        </authorList>
    </citation>
    <scope>NUCLEOTIDE SEQUENCE [LARGE SCALE GENOMIC DNA]</scope>
    <source>
        <strain evidence="2 3">DSM 4006</strain>
    </source>
</reference>
<feature type="region of interest" description="Disordered" evidence="1">
    <location>
        <begin position="1"/>
        <end position="54"/>
    </location>
</feature>
<accession>A0ABT9XKJ8</accession>
<feature type="compositionally biased region" description="Basic and acidic residues" evidence="1">
    <location>
        <begin position="1"/>
        <end position="16"/>
    </location>
</feature>
<evidence type="ECO:0000313" key="3">
    <source>
        <dbReference type="Proteomes" id="UP001232973"/>
    </source>
</evidence>
<name>A0ABT9XKJ8_9BACL</name>
<dbReference type="RefSeq" id="WP_274456207.1">
    <property type="nucleotide sequence ID" value="NZ_CP067097.1"/>
</dbReference>
<evidence type="ECO:0000256" key="1">
    <source>
        <dbReference type="SAM" id="MobiDB-lite"/>
    </source>
</evidence>
<organism evidence="2 3">
    <name type="scientific">Alicyclobacillus cycloheptanicus</name>
    <dbReference type="NCBI Taxonomy" id="1457"/>
    <lineage>
        <taxon>Bacteria</taxon>
        <taxon>Bacillati</taxon>
        <taxon>Bacillota</taxon>
        <taxon>Bacilli</taxon>
        <taxon>Bacillales</taxon>
        <taxon>Alicyclobacillaceae</taxon>
        <taxon>Alicyclobacillus</taxon>
    </lineage>
</organism>
<evidence type="ECO:0000313" key="2">
    <source>
        <dbReference type="EMBL" id="MDQ0190829.1"/>
    </source>
</evidence>
<protein>
    <submittedName>
        <fullName evidence="2">Uncharacterized protein</fullName>
    </submittedName>
</protein>
<sequence>MEKSGGHRRGRDDDRRSRRHAKRRGWSGEHTRHHRKAGSTPQIPQELDVNSASQNSANALGFDSERYDRLFAWCGEAPRVQPDVLVWSLFYAAAPFEYVIPDPDFVAEMRQAVSAEGHEAVHEPDDTLSYEAFLEMFAERPHTE</sequence>
<gene>
    <name evidence="2" type="ORF">J2S03_002696</name>
</gene>
<feature type="compositionally biased region" description="Polar residues" evidence="1">
    <location>
        <begin position="39"/>
        <end position="54"/>
    </location>
</feature>
<dbReference type="EMBL" id="JAUSTP010000025">
    <property type="protein sequence ID" value="MDQ0190829.1"/>
    <property type="molecule type" value="Genomic_DNA"/>
</dbReference>
<dbReference type="Proteomes" id="UP001232973">
    <property type="component" value="Unassembled WGS sequence"/>
</dbReference>
<keyword evidence="3" id="KW-1185">Reference proteome</keyword>
<feature type="compositionally biased region" description="Basic residues" evidence="1">
    <location>
        <begin position="17"/>
        <end position="37"/>
    </location>
</feature>
<comment type="caution">
    <text evidence="2">The sequence shown here is derived from an EMBL/GenBank/DDBJ whole genome shotgun (WGS) entry which is preliminary data.</text>
</comment>